<evidence type="ECO:0000313" key="6">
    <source>
        <dbReference type="Proteomes" id="UP000253529"/>
    </source>
</evidence>
<keyword evidence="6" id="KW-1185">Reference proteome</keyword>
<comment type="cofactor">
    <cofactor evidence="3">
        <name>Zn(2+)</name>
        <dbReference type="ChEBI" id="CHEBI:29105"/>
    </cofactor>
</comment>
<proteinExistence type="predicted"/>
<dbReference type="Gene3D" id="3.20.20.330">
    <property type="entry name" value="Homocysteine-binding-like domain"/>
    <property type="match status" value="1"/>
</dbReference>
<sequence>MDFSRFVASGAAALAEGAVIERVRRDPLLALDPHILNGGLVYDAAGRAQLAAIHGGYIGSARAAGLPVLVFTDTWRCSRRRVEASRFAGRPVNPDNARFLCALRDTFGEGPPIFVGGLVGPSGDAYKPEDSLDRRAARDFHAPQVDALASADVDFLHLATAPNVEEALGVADAMAATGLPYLISFVIRRTGVVLDGTPLGLAMERIDAAAPRRPAGFSVNCVHARVLETALEAVTAAHPDACGRLLTFQANAADREVEELDGSEDLVTEPAADFAADVERLRRRFGLRVLGGCCGTEGGHIEALARRLACDAPE</sequence>
<dbReference type="Proteomes" id="UP000253529">
    <property type="component" value="Unassembled WGS sequence"/>
</dbReference>
<protein>
    <submittedName>
        <fullName evidence="5">Homocysteine S-methyltransferase</fullName>
    </submittedName>
</protein>
<comment type="caution">
    <text evidence="5">The sequence shown here is derived from an EMBL/GenBank/DDBJ whole genome shotgun (WGS) entry which is preliminary data.</text>
</comment>
<dbReference type="GO" id="GO:0032259">
    <property type="term" value="P:methylation"/>
    <property type="evidence" value="ECO:0007669"/>
    <property type="project" value="UniProtKB-KW"/>
</dbReference>
<dbReference type="SUPFAM" id="SSF82282">
    <property type="entry name" value="Homocysteine S-methyltransferase"/>
    <property type="match status" value="1"/>
</dbReference>
<dbReference type="PROSITE" id="PS50970">
    <property type="entry name" value="HCY"/>
    <property type="match status" value="1"/>
</dbReference>
<reference evidence="5 6" key="1">
    <citation type="submission" date="2018-06" db="EMBL/GenBank/DDBJ databases">
        <title>Genomic Encyclopedia of Type Strains, Phase IV (KMG-IV): sequencing the most valuable type-strain genomes for metagenomic binning, comparative biology and taxonomic classification.</title>
        <authorList>
            <person name="Goeker M."/>
        </authorList>
    </citation>
    <scope>NUCLEOTIDE SEQUENCE [LARGE SCALE GENOMIC DNA]</scope>
    <source>
        <strain evidence="5 6">DSM 24875</strain>
    </source>
</reference>
<dbReference type="PANTHER" id="PTHR11103:SF18">
    <property type="entry name" value="SLR1189 PROTEIN"/>
    <property type="match status" value="1"/>
</dbReference>
<dbReference type="InterPro" id="IPR036589">
    <property type="entry name" value="HCY_dom_sf"/>
</dbReference>
<organism evidence="5 6">
    <name type="scientific">Roseiarcus fermentans</name>
    <dbReference type="NCBI Taxonomy" id="1473586"/>
    <lineage>
        <taxon>Bacteria</taxon>
        <taxon>Pseudomonadati</taxon>
        <taxon>Pseudomonadota</taxon>
        <taxon>Alphaproteobacteria</taxon>
        <taxon>Hyphomicrobiales</taxon>
        <taxon>Roseiarcaceae</taxon>
        <taxon>Roseiarcus</taxon>
    </lineage>
</organism>
<evidence type="ECO:0000256" key="3">
    <source>
        <dbReference type="PROSITE-ProRule" id="PRU00333"/>
    </source>
</evidence>
<keyword evidence="2 3" id="KW-0808">Transferase</keyword>
<keyword evidence="1 3" id="KW-0489">Methyltransferase</keyword>
<dbReference type="OrthoDB" id="9803687at2"/>
<dbReference type="GO" id="GO:0008168">
    <property type="term" value="F:methyltransferase activity"/>
    <property type="evidence" value="ECO:0007669"/>
    <property type="project" value="UniProtKB-UniRule"/>
</dbReference>
<feature type="binding site" evidence="3">
    <location>
        <position position="221"/>
    </location>
    <ligand>
        <name>Zn(2+)</name>
        <dbReference type="ChEBI" id="CHEBI:29105"/>
    </ligand>
</feature>
<dbReference type="Pfam" id="PF02574">
    <property type="entry name" value="S-methyl_trans"/>
    <property type="match status" value="1"/>
</dbReference>
<name>A0A366FP36_9HYPH</name>
<evidence type="ECO:0000259" key="4">
    <source>
        <dbReference type="PROSITE" id="PS50970"/>
    </source>
</evidence>
<feature type="domain" description="Hcy-binding" evidence="4">
    <location>
        <begin position="1"/>
        <end position="308"/>
    </location>
</feature>
<keyword evidence="3" id="KW-0479">Metal-binding</keyword>
<feature type="binding site" evidence="3">
    <location>
        <position position="293"/>
    </location>
    <ligand>
        <name>Zn(2+)</name>
        <dbReference type="ChEBI" id="CHEBI:29105"/>
    </ligand>
</feature>
<evidence type="ECO:0000256" key="2">
    <source>
        <dbReference type="ARBA" id="ARBA00022679"/>
    </source>
</evidence>
<dbReference type="RefSeq" id="WP_113888790.1">
    <property type="nucleotide sequence ID" value="NZ_QNRK01000008.1"/>
</dbReference>
<gene>
    <name evidence="5" type="ORF">DFR50_10835</name>
</gene>
<dbReference type="PANTHER" id="PTHR11103">
    <property type="entry name" value="SLR1189 PROTEIN"/>
    <property type="match status" value="1"/>
</dbReference>
<dbReference type="InterPro" id="IPR003726">
    <property type="entry name" value="HCY_dom"/>
</dbReference>
<feature type="binding site" evidence="3">
    <location>
        <position position="294"/>
    </location>
    <ligand>
        <name>Zn(2+)</name>
        <dbReference type="ChEBI" id="CHEBI:29105"/>
    </ligand>
</feature>
<keyword evidence="3" id="KW-0862">Zinc</keyword>
<evidence type="ECO:0000256" key="1">
    <source>
        <dbReference type="ARBA" id="ARBA00022603"/>
    </source>
</evidence>
<accession>A0A366FP36</accession>
<dbReference type="GO" id="GO:0046872">
    <property type="term" value="F:metal ion binding"/>
    <property type="evidence" value="ECO:0007669"/>
    <property type="project" value="UniProtKB-KW"/>
</dbReference>
<evidence type="ECO:0000313" key="5">
    <source>
        <dbReference type="EMBL" id="RBP15479.1"/>
    </source>
</evidence>
<dbReference type="EMBL" id="QNRK01000008">
    <property type="protein sequence ID" value="RBP15479.1"/>
    <property type="molecule type" value="Genomic_DNA"/>
</dbReference>
<dbReference type="AlphaFoldDB" id="A0A366FP36"/>